<dbReference type="EMBL" id="CAJFDI010000004">
    <property type="protein sequence ID" value="CAD5225012.1"/>
    <property type="molecule type" value="Genomic_DNA"/>
</dbReference>
<dbReference type="Proteomes" id="UP000659654">
    <property type="component" value="Unassembled WGS sequence"/>
</dbReference>
<feature type="domain" description="RING-type" evidence="4">
    <location>
        <begin position="35"/>
        <end position="81"/>
    </location>
</feature>
<gene>
    <name evidence="5" type="ORF">BXYJ_LOCUS8331</name>
</gene>
<dbReference type="GO" id="GO:0008270">
    <property type="term" value="F:zinc ion binding"/>
    <property type="evidence" value="ECO:0007669"/>
    <property type="project" value="UniProtKB-KW"/>
</dbReference>
<dbReference type="Gene3D" id="3.30.40.10">
    <property type="entry name" value="Zinc/RING finger domain, C3HC4 (zinc finger)"/>
    <property type="match status" value="1"/>
</dbReference>
<evidence type="ECO:0000256" key="3">
    <source>
        <dbReference type="PROSITE-ProRule" id="PRU00175"/>
    </source>
</evidence>
<evidence type="ECO:0000256" key="2">
    <source>
        <dbReference type="ARBA" id="ARBA00022833"/>
    </source>
</evidence>
<evidence type="ECO:0000313" key="5">
    <source>
        <dbReference type="EMBL" id="CAD5225012.1"/>
    </source>
</evidence>
<evidence type="ECO:0000259" key="4">
    <source>
        <dbReference type="PROSITE" id="PS50089"/>
    </source>
</evidence>
<dbReference type="InterPro" id="IPR001841">
    <property type="entry name" value="Znf_RING"/>
</dbReference>
<dbReference type="AlphaFoldDB" id="A0A7I8XD58"/>
<evidence type="ECO:0000313" key="6">
    <source>
        <dbReference type="Proteomes" id="UP000659654"/>
    </source>
</evidence>
<sequence>MSAAPLGMATVMKPPQPVRQYSVKVIKADISDVECTICSQKPTQALQCKSCQQWVGCVPCVVGWLGTCRKNKTPATCPLCRSSWKNFQTK</sequence>
<accession>A0A7I8XD58</accession>
<keyword evidence="2" id="KW-0862">Zinc</keyword>
<organism evidence="5 6">
    <name type="scientific">Bursaphelenchus xylophilus</name>
    <name type="common">Pinewood nematode worm</name>
    <name type="synonym">Aphelenchoides xylophilus</name>
    <dbReference type="NCBI Taxonomy" id="6326"/>
    <lineage>
        <taxon>Eukaryota</taxon>
        <taxon>Metazoa</taxon>
        <taxon>Ecdysozoa</taxon>
        <taxon>Nematoda</taxon>
        <taxon>Chromadorea</taxon>
        <taxon>Rhabditida</taxon>
        <taxon>Tylenchina</taxon>
        <taxon>Tylenchomorpha</taxon>
        <taxon>Aphelenchoidea</taxon>
        <taxon>Aphelenchoididae</taxon>
        <taxon>Bursaphelenchus</taxon>
    </lineage>
</organism>
<reference evidence="5" key="1">
    <citation type="submission" date="2020-09" db="EMBL/GenBank/DDBJ databases">
        <authorList>
            <person name="Kikuchi T."/>
        </authorList>
    </citation>
    <scope>NUCLEOTIDE SEQUENCE</scope>
    <source>
        <strain evidence="5">Ka4C1</strain>
    </source>
</reference>
<keyword evidence="6" id="KW-1185">Reference proteome</keyword>
<dbReference type="Proteomes" id="UP000582659">
    <property type="component" value="Unassembled WGS sequence"/>
</dbReference>
<dbReference type="SUPFAM" id="SSF57850">
    <property type="entry name" value="RING/U-box"/>
    <property type="match status" value="1"/>
</dbReference>
<keyword evidence="1 3" id="KW-0479">Metal-binding</keyword>
<comment type="caution">
    <text evidence="5">The sequence shown here is derived from an EMBL/GenBank/DDBJ whole genome shotgun (WGS) entry which is preliminary data.</text>
</comment>
<protein>
    <submittedName>
        <fullName evidence="5">(pine wood nematode) hypothetical protein</fullName>
    </submittedName>
</protein>
<keyword evidence="1 3" id="KW-0863">Zinc-finger</keyword>
<name>A0A7I8XD58_BURXY</name>
<dbReference type="PROSITE" id="PS50089">
    <property type="entry name" value="ZF_RING_2"/>
    <property type="match status" value="1"/>
</dbReference>
<dbReference type="SMR" id="A0A7I8XD58"/>
<dbReference type="InterPro" id="IPR013083">
    <property type="entry name" value="Znf_RING/FYVE/PHD"/>
</dbReference>
<evidence type="ECO:0000256" key="1">
    <source>
        <dbReference type="ARBA" id="ARBA00022771"/>
    </source>
</evidence>
<dbReference type="EMBL" id="CAJFCV020000004">
    <property type="protein sequence ID" value="CAG9114018.1"/>
    <property type="molecule type" value="Genomic_DNA"/>
</dbReference>
<proteinExistence type="predicted"/>